<accession>A0A834DQI6</accession>
<evidence type="ECO:0000313" key="2">
    <source>
        <dbReference type="Proteomes" id="UP000664940"/>
    </source>
</evidence>
<evidence type="ECO:0000313" key="1">
    <source>
        <dbReference type="EMBL" id="KAF6086347.1"/>
    </source>
</evidence>
<dbReference type="EMBL" id="JABVXQ010000011">
    <property type="protein sequence ID" value="KAF6086347.1"/>
    <property type="molecule type" value="Genomic_DNA"/>
</dbReference>
<dbReference type="AlphaFoldDB" id="A0A834DQI6"/>
<name>A0A834DQI6_9CHIR</name>
<reference evidence="1 2" key="1">
    <citation type="journal article" date="2020" name="Nature">
        <title>Six reference-quality genomes reveal evolution of bat adaptations.</title>
        <authorList>
            <person name="Jebb D."/>
            <person name="Huang Z."/>
            <person name="Pippel M."/>
            <person name="Hughes G.M."/>
            <person name="Lavrichenko K."/>
            <person name="Devanna P."/>
            <person name="Winkler S."/>
            <person name="Jermiin L.S."/>
            <person name="Skirmuntt E.C."/>
            <person name="Katzourakis A."/>
            <person name="Burkitt-Gray L."/>
            <person name="Ray D.A."/>
            <person name="Sullivan K.A.M."/>
            <person name="Roscito J.G."/>
            <person name="Kirilenko B.M."/>
            <person name="Davalos L.M."/>
            <person name="Corthals A.P."/>
            <person name="Power M.L."/>
            <person name="Jones G."/>
            <person name="Ransome R.D."/>
            <person name="Dechmann D.K.N."/>
            <person name="Locatelli A.G."/>
            <person name="Puechmaille S.J."/>
            <person name="Fedrigo O."/>
            <person name="Jarvis E.D."/>
            <person name="Hiller M."/>
            <person name="Vernes S.C."/>
            <person name="Myers E.W."/>
            <person name="Teeling E.C."/>
        </authorList>
    </citation>
    <scope>NUCLEOTIDE SEQUENCE [LARGE SCALE GENOMIC DNA]</scope>
    <source>
        <strain evidence="1">Bat1K_MPI-CBG_1</strain>
    </source>
</reference>
<protein>
    <submittedName>
        <fullName evidence="1">Uncharacterized protein</fullName>
    </submittedName>
</protein>
<organism evidence="1 2">
    <name type="scientific">Phyllostomus discolor</name>
    <name type="common">pale spear-nosed bat</name>
    <dbReference type="NCBI Taxonomy" id="89673"/>
    <lineage>
        <taxon>Eukaryota</taxon>
        <taxon>Metazoa</taxon>
        <taxon>Chordata</taxon>
        <taxon>Craniata</taxon>
        <taxon>Vertebrata</taxon>
        <taxon>Euteleostomi</taxon>
        <taxon>Mammalia</taxon>
        <taxon>Eutheria</taxon>
        <taxon>Laurasiatheria</taxon>
        <taxon>Chiroptera</taxon>
        <taxon>Yangochiroptera</taxon>
        <taxon>Phyllostomidae</taxon>
        <taxon>Phyllostominae</taxon>
        <taxon>Phyllostomus</taxon>
    </lineage>
</organism>
<comment type="caution">
    <text evidence="1">The sequence shown here is derived from an EMBL/GenBank/DDBJ whole genome shotgun (WGS) entry which is preliminary data.</text>
</comment>
<sequence>MLLYKAISLRSLIAKEMSQDFSQNIQIACTHPCKHTQRKQTKKKEIVTVSLKAIMYPINHIFFCYHFHSNSNGRLFCRRAIVLGIYKWSRQLADRFKQLELVFEFLRGKEVLTMKCLLSKEKYRVVYLTYQNSLHY</sequence>
<dbReference type="Proteomes" id="UP000664940">
    <property type="component" value="Unassembled WGS sequence"/>
</dbReference>
<gene>
    <name evidence="1" type="ORF">HJG60_008512</name>
</gene>
<proteinExistence type="predicted"/>